<proteinExistence type="predicted"/>
<name>A0A8S4S2V4_9NEOP</name>
<dbReference type="OrthoDB" id="7490491at2759"/>
<dbReference type="EMBL" id="CAKXAJ010025638">
    <property type="protein sequence ID" value="CAH2242328.1"/>
    <property type="molecule type" value="Genomic_DNA"/>
</dbReference>
<evidence type="ECO:0000313" key="6">
    <source>
        <dbReference type="Proteomes" id="UP000838756"/>
    </source>
</evidence>
<dbReference type="AlphaFoldDB" id="A0A8S4S2V4"/>
<reference evidence="5" key="1">
    <citation type="submission" date="2022-03" db="EMBL/GenBank/DDBJ databases">
        <authorList>
            <person name="Lindestad O."/>
        </authorList>
    </citation>
    <scope>NUCLEOTIDE SEQUENCE</scope>
</reference>
<evidence type="ECO:0000256" key="3">
    <source>
        <dbReference type="ARBA" id="ARBA00022833"/>
    </source>
</evidence>
<feature type="domain" description="FLYWCH-type" evidence="4">
    <location>
        <begin position="13"/>
        <end position="75"/>
    </location>
</feature>
<dbReference type="Gene3D" id="2.20.25.240">
    <property type="match status" value="1"/>
</dbReference>
<keyword evidence="3" id="KW-0862">Zinc</keyword>
<comment type="caution">
    <text evidence="5">The sequence shown here is derived from an EMBL/GenBank/DDBJ whole genome shotgun (WGS) entry which is preliminary data.</text>
</comment>
<protein>
    <submittedName>
        <fullName evidence="5">Jg19941 protein</fullName>
    </submittedName>
</protein>
<gene>
    <name evidence="5" type="primary">jg19941</name>
    <name evidence="5" type="ORF">PAEG_LOCUS18654</name>
</gene>
<sequence>MAAERILIVAATYVRNLNGKQIAIIDGYTFYACNSLSGNLDTSMWRCTKGYPCKARFKALNTGEIVRVTTLEHEHVPPAIDVHDGILYKLAKKKPTPVTYATHMR</sequence>
<dbReference type="Pfam" id="PF04500">
    <property type="entry name" value="FLYWCH"/>
    <property type="match status" value="1"/>
</dbReference>
<keyword evidence="1" id="KW-0479">Metal-binding</keyword>
<evidence type="ECO:0000259" key="4">
    <source>
        <dbReference type="Pfam" id="PF04500"/>
    </source>
</evidence>
<organism evidence="5 6">
    <name type="scientific">Pararge aegeria aegeria</name>
    <dbReference type="NCBI Taxonomy" id="348720"/>
    <lineage>
        <taxon>Eukaryota</taxon>
        <taxon>Metazoa</taxon>
        <taxon>Ecdysozoa</taxon>
        <taxon>Arthropoda</taxon>
        <taxon>Hexapoda</taxon>
        <taxon>Insecta</taxon>
        <taxon>Pterygota</taxon>
        <taxon>Neoptera</taxon>
        <taxon>Endopterygota</taxon>
        <taxon>Lepidoptera</taxon>
        <taxon>Glossata</taxon>
        <taxon>Ditrysia</taxon>
        <taxon>Papilionoidea</taxon>
        <taxon>Nymphalidae</taxon>
        <taxon>Satyrinae</taxon>
        <taxon>Satyrini</taxon>
        <taxon>Parargina</taxon>
        <taxon>Pararge</taxon>
    </lineage>
</organism>
<accession>A0A8S4S2V4</accession>
<dbReference type="InterPro" id="IPR007588">
    <property type="entry name" value="Znf_FLYWCH"/>
</dbReference>
<keyword evidence="2" id="KW-0863">Zinc-finger</keyword>
<evidence type="ECO:0000313" key="5">
    <source>
        <dbReference type="EMBL" id="CAH2242328.1"/>
    </source>
</evidence>
<keyword evidence="6" id="KW-1185">Reference proteome</keyword>
<dbReference type="GO" id="GO:0008270">
    <property type="term" value="F:zinc ion binding"/>
    <property type="evidence" value="ECO:0007669"/>
    <property type="project" value="UniProtKB-KW"/>
</dbReference>
<evidence type="ECO:0000256" key="1">
    <source>
        <dbReference type="ARBA" id="ARBA00022723"/>
    </source>
</evidence>
<evidence type="ECO:0000256" key="2">
    <source>
        <dbReference type="ARBA" id="ARBA00022771"/>
    </source>
</evidence>
<dbReference type="Proteomes" id="UP000838756">
    <property type="component" value="Unassembled WGS sequence"/>
</dbReference>